<dbReference type="InterPro" id="IPR017441">
    <property type="entry name" value="Protein_kinase_ATP_BS"/>
</dbReference>
<dbReference type="AlphaFoldDB" id="A0A5C6X8N0"/>
<dbReference type="InterPro" id="IPR000719">
    <property type="entry name" value="Prot_kinase_dom"/>
</dbReference>
<dbReference type="CDD" id="cd14014">
    <property type="entry name" value="STKc_PknB_like"/>
    <property type="match status" value="1"/>
</dbReference>
<dbReference type="GO" id="GO:0004674">
    <property type="term" value="F:protein serine/threonine kinase activity"/>
    <property type="evidence" value="ECO:0007669"/>
    <property type="project" value="TreeGrafter"/>
</dbReference>
<dbReference type="InterPro" id="IPR015943">
    <property type="entry name" value="WD40/YVTN_repeat-like_dom_sf"/>
</dbReference>
<reference evidence="7 8" key="1">
    <citation type="submission" date="2019-08" db="EMBL/GenBank/DDBJ databases">
        <title>Bradymonadales sp. TMQ4.</title>
        <authorList>
            <person name="Liang Q."/>
        </authorList>
    </citation>
    <scope>NUCLEOTIDE SEQUENCE [LARGE SCALE GENOMIC DNA]</scope>
    <source>
        <strain evidence="7 8">TMQ4</strain>
    </source>
</reference>
<dbReference type="SUPFAM" id="SSF56112">
    <property type="entry name" value="Protein kinase-like (PK-like)"/>
    <property type="match status" value="1"/>
</dbReference>
<name>A0A5C6X8N0_9DELT</name>
<dbReference type="SMART" id="SM00220">
    <property type="entry name" value="S_TKc"/>
    <property type="match status" value="1"/>
</dbReference>
<gene>
    <name evidence="7" type="ORF">FRC98_20410</name>
</gene>
<sequence>MKHPKGDPVVRAPLRTSDLTHYCESCSTLVEQLSERCAECGAARPQDGWTSVHASPYAYLGRIIDGRYFVDRFLGSGASGHVYRARSVRVSRQFAIKVVDTRRYGDSEEVQREMLRSFEREVDALSRISNPHVVNVYEFIHLSDTILGMVMDYLDGQTLEDRLRQDQALTLREAVEITRQIADGLHEAHQQGIVHRDIKPENIMIEALPATGLFARVLDFGVAHVAGSGESTYGFHGTPLYASPEQCTESRQPDHRSDIYSLGCVFFHMLTGQPPFPYANALRVMEAHVEAPRPSAVSTAPGRNIPKSLDNLLQHMLAREPGERPEDFWKVYQDLSAFLDGLPLPHFGESLPADAETVVELSRDEPTQLTEPTLGEFVSLAERTSNELAQDYSLITEAEALPQWTERSDVDMAQLISVGLPFATAPMPSITAAAIDRGALGVVLADHLMRVHLLGISGQGFAQSFSVPRLVVALEVDLTHAHLYAADIHGDITRYTPSGGGAQTIARLAGSVLAMELHPSGSHLLAATERGELIKIDLRTGRTHTLWSFSLPISALHQHAREDLLLVGVWDGTVACLRPQAHELQWQVPVARDALATVGVTDDQRFFATDARGELYVGQLEGGKAIESHRIGQELRAVRARPDGSLIGATLFGDDAQIWRIEI</sequence>
<feature type="binding site" evidence="5">
    <location>
        <position position="97"/>
    </location>
    <ligand>
        <name>ATP</name>
        <dbReference type="ChEBI" id="CHEBI:30616"/>
    </ligand>
</feature>
<dbReference type="OrthoDB" id="5478283at2"/>
<keyword evidence="1" id="KW-0808">Transferase</keyword>
<dbReference type="GO" id="GO:0005524">
    <property type="term" value="F:ATP binding"/>
    <property type="evidence" value="ECO:0007669"/>
    <property type="project" value="UniProtKB-UniRule"/>
</dbReference>
<evidence type="ECO:0000256" key="2">
    <source>
        <dbReference type="ARBA" id="ARBA00022741"/>
    </source>
</evidence>
<dbReference type="Gene3D" id="1.10.510.10">
    <property type="entry name" value="Transferase(Phosphotransferase) domain 1"/>
    <property type="match status" value="1"/>
</dbReference>
<dbReference type="Proteomes" id="UP000321412">
    <property type="component" value="Unassembled WGS sequence"/>
</dbReference>
<evidence type="ECO:0000256" key="1">
    <source>
        <dbReference type="ARBA" id="ARBA00022679"/>
    </source>
</evidence>
<dbReference type="PANTHER" id="PTHR43289">
    <property type="entry name" value="MITOGEN-ACTIVATED PROTEIN KINASE KINASE KINASE 20-RELATED"/>
    <property type="match status" value="1"/>
</dbReference>
<keyword evidence="4 5" id="KW-0067">ATP-binding</keyword>
<evidence type="ECO:0000256" key="5">
    <source>
        <dbReference type="PROSITE-ProRule" id="PRU10141"/>
    </source>
</evidence>
<dbReference type="InterPro" id="IPR011009">
    <property type="entry name" value="Kinase-like_dom_sf"/>
</dbReference>
<dbReference type="Gene3D" id="2.130.10.10">
    <property type="entry name" value="YVTN repeat-like/Quinoprotein amine dehydrogenase"/>
    <property type="match status" value="1"/>
</dbReference>
<dbReference type="InterPro" id="IPR008271">
    <property type="entry name" value="Ser/Thr_kinase_AS"/>
</dbReference>
<evidence type="ECO:0000313" key="8">
    <source>
        <dbReference type="Proteomes" id="UP000321412"/>
    </source>
</evidence>
<dbReference type="PANTHER" id="PTHR43289:SF6">
    <property type="entry name" value="SERINE_THREONINE-PROTEIN KINASE NEKL-3"/>
    <property type="match status" value="1"/>
</dbReference>
<comment type="caution">
    <text evidence="7">The sequence shown here is derived from an EMBL/GenBank/DDBJ whole genome shotgun (WGS) entry which is preliminary data.</text>
</comment>
<protein>
    <submittedName>
        <fullName evidence="7">Protein kinase</fullName>
    </submittedName>
</protein>
<keyword evidence="3 7" id="KW-0418">Kinase</keyword>
<evidence type="ECO:0000256" key="4">
    <source>
        <dbReference type="ARBA" id="ARBA00022840"/>
    </source>
</evidence>
<dbReference type="PROSITE" id="PS50011">
    <property type="entry name" value="PROTEIN_KINASE_DOM"/>
    <property type="match status" value="1"/>
</dbReference>
<dbReference type="PROSITE" id="PS00107">
    <property type="entry name" value="PROTEIN_KINASE_ATP"/>
    <property type="match status" value="1"/>
</dbReference>
<dbReference type="PROSITE" id="PS00108">
    <property type="entry name" value="PROTEIN_KINASE_ST"/>
    <property type="match status" value="1"/>
</dbReference>
<dbReference type="Pfam" id="PF00069">
    <property type="entry name" value="Pkinase"/>
    <property type="match status" value="1"/>
</dbReference>
<keyword evidence="2 5" id="KW-0547">Nucleotide-binding</keyword>
<evidence type="ECO:0000256" key="3">
    <source>
        <dbReference type="ARBA" id="ARBA00022777"/>
    </source>
</evidence>
<keyword evidence="8" id="KW-1185">Reference proteome</keyword>
<proteinExistence type="predicted"/>
<dbReference type="EMBL" id="VOSM01000020">
    <property type="protein sequence ID" value="TXD33594.1"/>
    <property type="molecule type" value="Genomic_DNA"/>
</dbReference>
<dbReference type="SUPFAM" id="SSF69322">
    <property type="entry name" value="Tricorn protease domain 2"/>
    <property type="match status" value="1"/>
</dbReference>
<organism evidence="7 8">
    <name type="scientific">Lujinxingia vulgaris</name>
    <dbReference type="NCBI Taxonomy" id="2600176"/>
    <lineage>
        <taxon>Bacteria</taxon>
        <taxon>Deltaproteobacteria</taxon>
        <taxon>Bradymonadales</taxon>
        <taxon>Lujinxingiaceae</taxon>
        <taxon>Lujinxingia</taxon>
    </lineage>
</organism>
<evidence type="ECO:0000259" key="6">
    <source>
        <dbReference type="PROSITE" id="PS50011"/>
    </source>
</evidence>
<accession>A0A5C6X8N0</accession>
<evidence type="ECO:0000313" key="7">
    <source>
        <dbReference type="EMBL" id="TXD33594.1"/>
    </source>
</evidence>
<feature type="domain" description="Protein kinase" evidence="6">
    <location>
        <begin position="68"/>
        <end position="339"/>
    </location>
</feature>
<dbReference type="Gene3D" id="3.30.200.20">
    <property type="entry name" value="Phosphorylase Kinase, domain 1"/>
    <property type="match status" value="1"/>
</dbReference>